<comment type="caution">
    <text evidence="1">The sequence shown here is derived from an EMBL/GenBank/DDBJ whole genome shotgun (WGS) entry which is preliminary data.</text>
</comment>
<keyword evidence="2" id="KW-1185">Reference proteome</keyword>
<name>A0AAD4VGH1_PRUDU</name>
<organism evidence="1 2">
    <name type="scientific">Prunus dulcis</name>
    <name type="common">Almond</name>
    <name type="synonym">Amygdalus dulcis</name>
    <dbReference type="NCBI Taxonomy" id="3755"/>
    <lineage>
        <taxon>Eukaryota</taxon>
        <taxon>Viridiplantae</taxon>
        <taxon>Streptophyta</taxon>
        <taxon>Embryophyta</taxon>
        <taxon>Tracheophyta</taxon>
        <taxon>Spermatophyta</taxon>
        <taxon>Magnoliopsida</taxon>
        <taxon>eudicotyledons</taxon>
        <taxon>Gunneridae</taxon>
        <taxon>Pentapetalae</taxon>
        <taxon>rosids</taxon>
        <taxon>fabids</taxon>
        <taxon>Rosales</taxon>
        <taxon>Rosaceae</taxon>
        <taxon>Amygdaloideae</taxon>
        <taxon>Amygdaleae</taxon>
        <taxon>Prunus</taxon>
    </lineage>
</organism>
<dbReference type="AlphaFoldDB" id="A0AAD4VGH1"/>
<dbReference type="EMBL" id="JAJFAZ020000006">
    <property type="protein sequence ID" value="KAI5324635.1"/>
    <property type="molecule type" value="Genomic_DNA"/>
</dbReference>
<evidence type="ECO:0000313" key="1">
    <source>
        <dbReference type="EMBL" id="KAI5324635.1"/>
    </source>
</evidence>
<reference evidence="1 2" key="1">
    <citation type="journal article" date="2022" name="G3 (Bethesda)">
        <title>Whole-genome sequence and methylome profiling of the almond [Prunus dulcis (Mill.) D.A. Webb] cultivar 'Nonpareil'.</title>
        <authorList>
            <person name="D'Amico-Willman K.M."/>
            <person name="Ouma W.Z."/>
            <person name="Meulia T."/>
            <person name="Sideli G.M."/>
            <person name="Gradziel T.M."/>
            <person name="Fresnedo-Ramirez J."/>
        </authorList>
    </citation>
    <scope>NUCLEOTIDE SEQUENCE [LARGE SCALE GENOMIC DNA]</scope>
    <source>
        <strain evidence="1">Clone GOH B32 T37-40</strain>
    </source>
</reference>
<gene>
    <name evidence="1" type="ORF">L3X38_033708</name>
</gene>
<protein>
    <submittedName>
        <fullName evidence="1">Uncharacterized protein</fullName>
    </submittedName>
</protein>
<evidence type="ECO:0000313" key="2">
    <source>
        <dbReference type="Proteomes" id="UP001054821"/>
    </source>
</evidence>
<dbReference type="Proteomes" id="UP001054821">
    <property type="component" value="Chromosome 6"/>
</dbReference>
<proteinExistence type="predicted"/>
<sequence>MPQASHAKLRIYLPMSNFTHLALYSSLDPSIAAGTKKPLQWGNSDDIRSRCGCGNNYGGGGGGHGKVMEEVVKVVVAAMVMVRS</sequence>
<accession>A0AAD4VGH1</accession>